<dbReference type="GO" id="GO:0016740">
    <property type="term" value="F:transferase activity"/>
    <property type="evidence" value="ECO:0007669"/>
    <property type="project" value="UniProtKB-KW"/>
</dbReference>
<feature type="transmembrane region" description="Helical" evidence="1">
    <location>
        <begin position="7"/>
        <end position="25"/>
    </location>
</feature>
<accession>A0A1E3QSZ3</accession>
<dbReference type="STRING" id="984486.A0A1E3QSZ3"/>
<dbReference type="OrthoDB" id="2014201at2759"/>
<dbReference type="RefSeq" id="XP_018986118.1">
    <property type="nucleotide sequence ID" value="XM_019128586.1"/>
</dbReference>
<keyword evidence="1" id="KW-1133">Transmembrane helix</keyword>
<dbReference type="Gene3D" id="3.90.550.10">
    <property type="entry name" value="Spore Coat Polysaccharide Biosynthesis Protein SpsA, Chain A"/>
    <property type="match status" value="1"/>
</dbReference>
<evidence type="ECO:0000256" key="1">
    <source>
        <dbReference type="SAM" id="Phobius"/>
    </source>
</evidence>
<evidence type="ECO:0000313" key="3">
    <source>
        <dbReference type="Proteomes" id="UP000094336"/>
    </source>
</evidence>
<keyword evidence="2" id="KW-0808">Transferase</keyword>
<gene>
    <name evidence="2" type="ORF">BABINDRAFT_161002</name>
</gene>
<dbReference type="SUPFAM" id="SSF53448">
    <property type="entry name" value="Nucleotide-diphospho-sugar transferases"/>
    <property type="match status" value="1"/>
</dbReference>
<evidence type="ECO:0000313" key="2">
    <source>
        <dbReference type="EMBL" id="ODQ80790.1"/>
    </source>
</evidence>
<dbReference type="AlphaFoldDB" id="A0A1E3QSZ3"/>
<dbReference type="InterPro" id="IPR029044">
    <property type="entry name" value="Nucleotide-diphossugar_trans"/>
</dbReference>
<name>A0A1E3QSZ3_9ASCO</name>
<keyword evidence="3" id="KW-1185">Reference proteome</keyword>
<dbReference type="PANTHER" id="PTHR11183">
    <property type="entry name" value="GLYCOGENIN SUBFAMILY MEMBER"/>
    <property type="match status" value="1"/>
</dbReference>
<proteinExistence type="predicted"/>
<protein>
    <submittedName>
        <fullName evidence="2">Glycosyltransferase family 8 protein</fullName>
    </submittedName>
</protein>
<sequence>MVFRSRLVARGCVMVSILLIAYQIFSHLQKPTRLSEYSLQSTGFPVSESNLKFIPAEVIQYVAKISPEPEWSKTAYFQYAAKADHLCAAIMNFIRLRDLRTKCPNLVILYEKNLDQRLEVKDGDDISKTIPRDQFRFQIELAQLYNIELRAIHMHRVKGKDSTYMASYTKFKVFAQTKYDRIVYFDADATIPKGAGHMDELFSLPDADIAIPQAYWLVLERLENEAKENPGNSSPAVKSREDRNDEIKILTESPHLYDSLPPIRHHAQFVFGSHFMVVKPNMKIYKALINAIWWKKAHEYDMDIINKVFNPSKLAARKLQYKTLVLPQQVYGGLTGEFRMDDHSVFMADAPDLPAAMVKGTKGYWTQWNAFGALDKLKLVHFSDFPYPKPWFHLHPKSENHQYRIECEELIKYVEGMDKIVHKPRIIEDCDAVEAWKGFYEEYADRMEVHCHMSTREQPSRYIND</sequence>
<organism evidence="2 3">
    <name type="scientific">Babjeviella inositovora NRRL Y-12698</name>
    <dbReference type="NCBI Taxonomy" id="984486"/>
    <lineage>
        <taxon>Eukaryota</taxon>
        <taxon>Fungi</taxon>
        <taxon>Dikarya</taxon>
        <taxon>Ascomycota</taxon>
        <taxon>Saccharomycotina</taxon>
        <taxon>Pichiomycetes</taxon>
        <taxon>Serinales incertae sedis</taxon>
        <taxon>Babjeviella</taxon>
    </lineage>
</organism>
<dbReference type="EMBL" id="KV454429">
    <property type="protein sequence ID" value="ODQ80790.1"/>
    <property type="molecule type" value="Genomic_DNA"/>
</dbReference>
<reference evidence="3" key="1">
    <citation type="submission" date="2016-05" db="EMBL/GenBank/DDBJ databases">
        <title>Comparative genomics of biotechnologically important yeasts.</title>
        <authorList>
            <consortium name="DOE Joint Genome Institute"/>
            <person name="Riley R."/>
            <person name="Haridas S."/>
            <person name="Wolfe K.H."/>
            <person name="Lopes M.R."/>
            <person name="Hittinger C.T."/>
            <person name="Goker M."/>
            <person name="Salamov A."/>
            <person name="Wisecaver J."/>
            <person name="Long T.M."/>
            <person name="Aerts A.L."/>
            <person name="Barry K."/>
            <person name="Choi C."/>
            <person name="Clum A."/>
            <person name="Coughlan A.Y."/>
            <person name="Deshpande S."/>
            <person name="Douglass A.P."/>
            <person name="Hanson S.J."/>
            <person name="Klenk H.-P."/>
            <person name="Labutti K."/>
            <person name="Lapidus A."/>
            <person name="Lindquist E."/>
            <person name="Lipzen A."/>
            <person name="Meier-Kolthoff J.P."/>
            <person name="Ohm R.A."/>
            <person name="Otillar R.P."/>
            <person name="Pangilinan J."/>
            <person name="Peng Y."/>
            <person name="Rokas A."/>
            <person name="Rosa C.A."/>
            <person name="Scheuner C."/>
            <person name="Sibirny A.A."/>
            <person name="Slot J.C."/>
            <person name="Stielow J.B."/>
            <person name="Sun H."/>
            <person name="Kurtzman C.P."/>
            <person name="Blackwell M."/>
            <person name="Grigoriev I.V."/>
            <person name="Jeffries T.W."/>
        </authorList>
    </citation>
    <scope>NUCLEOTIDE SEQUENCE [LARGE SCALE GENOMIC DNA]</scope>
    <source>
        <strain evidence="3">NRRL Y-12698</strain>
    </source>
</reference>
<dbReference type="Proteomes" id="UP000094336">
    <property type="component" value="Unassembled WGS sequence"/>
</dbReference>
<keyword evidence="1" id="KW-0812">Transmembrane</keyword>
<dbReference type="InterPro" id="IPR050587">
    <property type="entry name" value="GNT1/Glycosyltrans_8"/>
</dbReference>
<keyword evidence="1" id="KW-0472">Membrane</keyword>
<dbReference type="GeneID" id="30146439"/>